<gene>
    <name evidence="2" type="ORF">GCM10010345_26750</name>
</gene>
<proteinExistence type="predicted"/>
<keyword evidence="1" id="KW-0472">Membrane</keyword>
<dbReference type="Proteomes" id="UP000653644">
    <property type="component" value="Unassembled WGS sequence"/>
</dbReference>
<name>A0ABQ3CJ81_9ACTN</name>
<keyword evidence="1" id="KW-1133">Transmembrane helix</keyword>
<protein>
    <submittedName>
        <fullName evidence="2">Uncharacterized protein</fullName>
    </submittedName>
</protein>
<keyword evidence="3" id="KW-1185">Reference proteome</keyword>
<keyword evidence="1" id="KW-0812">Transmembrane</keyword>
<reference evidence="3" key="1">
    <citation type="journal article" date="2019" name="Int. J. Syst. Evol. Microbiol.">
        <title>The Global Catalogue of Microorganisms (GCM) 10K type strain sequencing project: providing services to taxonomists for standard genome sequencing and annotation.</title>
        <authorList>
            <consortium name="The Broad Institute Genomics Platform"/>
            <consortium name="The Broad Institute Genome Sequencing Center for Infectious Disease"/>
            <person name="Wu L."/>
            <person name="Ma J."/>
        </authorList>
    </citation>
    <scope>NUCLEOTIDE SEQUENCE [LARGE SCALE GENOMIC DNA]</scope>
    <source>
        <strain evidence="3">JCM 4733</strain>
    </source>
</reference>
<feature type="transmembrane region" description="Helical" evidence="1">
    <location>
        <begin position="20"/>
        <end position="40"/>
    </location>
</feature>
<sequence length="94" mass="9830">MSEQERGPGRGQAEDVRRRWVGGGAFVVGLVGALAFFAFFPGLPHVIDWGAVLVALGVGGLMQWGCVAWLSRKGEVRVGVGCSGISWEGCAGAR</sequence>
<comment type="caution">
    <text evidence="2">The sequence shown here is derived from an EMBL/GenBank/DDBJ whole genome shotgun (WGS) entry which is preliminary data.</text>
</comment>
<evidence type="ECO:0000313" key="3">
    <source>
        <dbReference type="Proteomes" id="UP000653644"/>
    </source>
</evidence>
<dbReference type="EMBL" id="BMVN01000007">
    <property type="protein sequence ID" value="GHA20420.1"/>
    <property type="molecule type" value="Genomic_DNA"/>
</dbReference>
<evidence type="ECO:0000313" key="2">
    <source>
        <dbReference type="EMBL" id="GHA20420.1"/>
    </source>
</evidence>
<feature type="transmembrane region" description="Helical" evidence="1">
    <location>
        <begin position="46"/>
        <end position="70"/>
    </location>
</feature>
<evidence type="ECO:0000256" key="1">
    <source>
        <dbReference type="SAM" id="Phobius"/>
    </source>
</evidence>
<organism evidence="2 3">
    <name type="scientific">Streptomyces canarius</name>
    <dbReference type="NCBI Taxonomy" id="285453"/>
    <lineage>
        <taxon>Bacteria</taxon>
        <taxon>Bacillati</taxon>
        <taxon>Actinomycetota</taxon>
        <taxon>Actinomycetes</taxon>
        <taxon>Kitasatosporales</taxon>
        <taxon>Streptomycetaceae</taxon>
        <taxon>Streptomyces</taxon>
    </lineage>
</organism>
<accession>A0ABQ3CJ81</accession>